<proteinExistence type="predicted"/>
<name>A0ABW9ZCA2_9FLAO</name>
<organism evidence="1 2">
    <name type="scientific">Flavobacterium ichthyis</name>
    <dbReference type="NCBI Taxonomy" id="2698827"/>
    <lineage>
        <taxon>Bacteria</taxon>
        <taxon>Pseudomonadati</taxon>
        <taxon>Bacteroidota</taxon>
        <taxon>Flavobacteriia</taxon>
        <taxon>Flavobacteriales</taxon>
        <taxon>Flavobacteriaceae</taxon>
        <taxon>Flavobacterium</taxon>
    </lineage>
</organism>
<dbReference type="EMBL" id="JAABLM010000006">
    <property type="protein sequence ID" value="NBL64725.1"/>
    <property type="molecule type" value="Genomic_DNA"/>
</dbReference>
<evidence type="ECO:0000313" key="2">
    <source>
        <dbReference type="Proteomes" id="UP000798602"/>
    </source>
</evidence>
<reference evidence="2" key="1">
    <citation type="submission" date="2020-01" db="EMBL/GenBank/DDBJ databases">
        <title>Sphingomonas sp. strain CSW-10.</title>
        <authorList>
            <person name="Chen W.-M."/>
        </authorList>
    </citation>
    <scope>NUCLEOTIDE SEQUENCE [LARGE SCALE GENOMIC DNA]</scope>
    <source>
        <strain evidence="2">NST-5</strain>
    </source>
</reference>
<accession>A0ABW9ZCA2</accession>
<sequence length="237" mass="27243">MKKTIFLIFLFLIKISVAQEKMLVGKVNAFGNLEGINVVNLVNEKSAITNAVGEFQILAKEDDLIILSSLDLEYKRKIISESEFKLGKFVVEMVAKPQQIDEVTITEYRIDAVKAGILSKPARQYTPAERRLYTATTGGGILPIDAIINLITGRTKMLVKEVEIEKREMAREQINNWFDDQYLMKTYNISEEKIEAFKFYVVENDELRTHLKSKNKERTKLLLTKLSIDYLKLNSEQ</sequence>
<dbReference type="Proteomes" id="UP000798602">
    <property type="component" value="Unassembled WGS sequence"/>
</dbReference>
<evidence type="ECO:0000313" key="1">
    <source>
        <dbReference type="EMBL" id="NBL64725.1"/>
    </source>
</evidence>
<gene>
    <name evidence="1" type="ORF">GV828_05865</name>
</gene>
<comment type="caution">
    <text evidence="1">The sequence shown here is derived from an EMBL/GenBank/DDBJ whole genome shotgun (WGS) entry which is preliminary data.</text>
</comment>
<protein>
    <submittedName>
        <fullName evidence="1">Uncharacterized protein</fullName>
    </submittedName>
</protein>
<dbReference type="RefSeq" id="WP_166536554.1">
    <property type="nucleotide sequence ID" value="NZ_JAABLM010000006.1"/>
</dbReference>
<keyword evidence="2" id="KW-1185">Reference proteome</keyword>